<name>D4YRS7_9LACO</name>
<dbReference type="GO" id="GO:0016747">
    <property type="term" value="F:acyltransferase activity, transferring groups other than amino-acyl groups"/>
    <property type="evidence" value="ECO:0007669"/>
    <property type="project" value="InterPro"/>
</dbReference>
<evidence type="ECO:0000313" key="2">
    <source>
        <dbReference type="EMBL" id="EFG56157.1"/>
    </source>
</evidence>
<protein>
    <submittedName>
        <fullName evidence="2">Acetyltransferase, GNAT family</fullName>
        <ecNumber evidence="2">2.3.1.-</ecNumber>
    </submittedName>
</protein>
<dbReference type="EC" id="2.3.1.-" evidence="2"/>
<dbReference type="InterPro" id="IPR000182">
    <property type="entry name" value="GNAT_dom"/>
</dbReference>
<dbReference type="EMBL" id="ADNY01000010">
    <property type="protein sequence ID" value="EFG56157.1"/>
    <property type="molecule type" value="Genomic_DNA"/>
</dbReference>
<evidence type="ECO:0000259" key="1">
    <source>
        <dbReference type="PROSITE" id="PS51186"/>
    </source>
</evidence>
<keyword evidence="2" id="KW-0808">Transferase</keyword>
<reference evidence="2 3" key="1">
    <citation type="submission" date="2010-04" db="EMBL/GenBank/DDBJ databases">
        <authorList>
            <person name="Muzny D."/>
            <person name="Qin X."/>
            <person name="Deng J."/>
            <person name="Jiang H."/>
            <person name="Liu Y."/>
            <person name="Qu J."/>
            <person name="Song X.-Z."/>
            <person name="Zhang L."/>
            <person name="Thornton R."/>
            <person name="Coyle M."/>
            <person name="Francisco L."/>
            <person name="Jackson L."/>
            <person name="Javaid M."/>
            <person name="Korchina V."/>
            <person name="Kovar C."/>
            <person name="Mata R."/>
            <person name="Mathew T."/>
            <person name="Ngo R."/>
            <person name="Nguyen L."/>
            <person name="Nguyen N."/>
            <person name="Okwuonu G."/>
            <person name="Ongeri F."/>
            <person name="Pham C."/>
            <person name="Simmons D."/>
            <person name="Wilczek-Boney K."/>
            <person name="Hale W."/>
            <person name="Jakkamsetti A."/>
            <person name="Pham P."/>
            <person name="Ruth R."/>
            <person name="San Lucas F."/>
            <person name="Warren J."/>
            <person name="Zhang J."/>
            <person name="Zhao Z."/>
            <person name="Zhou C."/>
            <person name="Zhu D."/>
            <person name="Lee S."/>
            <person name="Bess C."/>
            <person name="Blankenburg K."/>
            <person name="Forbes L."/>
            <person name="Fu Q."/>
            <person name="Gubbala S."/>
            <person name="Hirani K."/>
            <person name="Jayaseelan J.C."/>
            <person name="Lara F."/>
            <person name="Munidasa M."/>
            <person name="Palculict T."/>
            <person name="Patil S."/>
            <person name="Pu L.-L."/>
            <person name="Saada N."/>
            <person name="Tang L."/>
            <person name="Weissenberger G."/>
            <person name="Zhu Y."/>
            <person name="Hemphill L."/>
            <person name="Shang Y."/>
            <person name="Youmans B."/>
            <person name="Ayvaz T."/>
            <person name="Ross M."/>
            <person name="Santibanez J."/>
            <person name="Aqrawi P."/>
            <person name="Gross S."/>
            <person name="Joshi V."/>
            <person name="Fowler G."/>
            <person name="Nazareth L."/>
            <person name="Reid J."/>
            <person name="Worley K."/>
            <person name="Petrosino J."/>
            <person name="Highlander S."/>
            <person name="Gibbs R."/>
        </authorList>
    </citation>
    <scope>NUCLEOTIDE SEQUENCE [LARGE SCALE GENOMIC DNA]</scope>
    <source>
        <strain evidence="2 3">DSM 11664</strain>
    </source>
</reference>
<dbReference type="Gene3D" id="3.40.630.30">
    <property type="match status" value="1"/>
</dbReference>
<sequence>MKENSWSWVKMQKYTRLATKNDISNIMLSIDDAIAFLKQSGSTQWQNGYPNQKVIEEDIANKNGYVFVVGNQIASYAAVIEGIEPTYQKIDGSWHNERDPYATTHRICFSSNYQGQGLAKIFISNIVSLELSRGIRNLRVDTHRLNIPMQTLAEHNGFKYRGIIQCNDEVDPDRSAYELNL</sequence>
<feature type="domain" description="N-acetyltransferase" evidence="1">
    <location>
        <begin position="24"/>
        <end position="181"/>
    </location>
</feature>
<keyword evidence="2" id="KW-0012">Acyltransferase</keyword>
<accession>D4YRS7</accession>
<dbReference type="Proteomes" id="UP000004069">
    <property type="component" value="Unassembled WGS sequence"/>
</dbReference>
<proteinExistence type="predicted"/>
<dbReference type="SUPFAM" id="SSF55729">
    <property type="entry name" value="Acyl-CoA N-acyltransferases (Nat)"/>
    <property type="match status" value="1"/>
</dbReference>
<dbReference type="AlphaFoldDB" id="D4YRS7"/>
<dbReference type="InterPro" id="IPR016181">
    <property type="entry name" value="Acyl_CoA_acyltransferase"/>
</dbReference>
<comment type="caution">
    <text evidence="2">The sequence shown here is derived from an EMBL/GenBank/DDBJ whole genome shotgun (WGS) entry which is preliminary data.</text>
</comment>
<gene>
    <name evidence="2" type="primary">wecD</name>
    <name evidence="2" type="ORF">HMPREF0493_0205</name>
</gene>
<dbReference type="PROSITE" id="PS51186">
    <property type="entry name" value="GNAT"/>
    <property type="match status" value="1"/>
</dbReference>
<organism evidence="2 3">
    <name type="scientific">Lactobacillus amylolyticus DSM 11664</name>
    <dbReference type="NCBI Taxonomy" id="585524"/>
    <lineage>
        <taxon>Bacteria</taxon>
        <taxon>Bacillati</taxon>
        <taxon>Bacillota</taxon>
        <taxon>Bacilli</taxon>
        <taxon>Lactobacillales</taxon>
        <taxon>Lactobacillaceae</taxon>
        <taxon>Lactobacillus</taxon>
    </lineage>
</organism>
<dbReference type="Pfam" id="PF00583">
    <property type="entry name" value="Acetyltransf_1"/>
    <property type="match status" value="1"/>
</dbReference>
<keyword evidence="3" id="KW-1185">Reference proteome</keyword>
<dbReference type="eggNOG" id="COG0456">
    <property type="taxonomic scope" value="Bacteria"/>
</dbReference>
<evidence type="ECO:0000313" key="3">
    <source>
        <dbReference type="Proteomes" id="UP000004069"/>
    </source>
</evidence>